<dbReference type="Proteomes" id="UP000077255">
    <property type="component" value="Chromosome"/>
</dbReference>
<dbReference type="AlphaFoldDB" id="A0A160MWL5"/>
<dbReference type="PANTHER" id="PTHR38657:SF1">
    <property type="entry name" value="SLR1343 PROTEIN"/>
    <property type="match status" value="1"/>
</dbReference>
<keyword evidence="2" id="KW-1185">Reference proteome</keyword>
<proteinExistence type="predicted"/>
<dbReference type="Gene3D" id="3.40.50.620">
    <property type="entry name" value="HUPs"/>
    <property type="match status" value="1"/>
</dbReference>
<organism evidence="1 2">
    <name type="scientific">Dyella thiooxydans</name>
    <dbReference type="NCBI Taxonomy" id="445710"/>
    <lineage>
        <taxon>Bacteria</taxon>
        <taxon>Pseudomonadati</taxon>
        <taxon>Pseudomonadota</taxon>
        <taxon>Gammaproteobacteria</taxon>
        <taxon>Lysobacterales</taxon>
        <taxon>Rhodanobacteraceae</taxon>
        <taxon>Dyella</taxon>
    </lineage>
</organism>
<dbReference type="InterPro" id="IPR052551">
    <property type="entry name" value="UV-DNA_repair_photolyase"/>
</dbReference>
<dbReference type="PATRIC" id="fig|445710.3.peg.16"/>
<sequence>MTCLRLVLGDQLNARHGWFRSVDGNVVYVLMEVRSETDYVRHHAQKVLGIFAAMRRFGDALEKAGHRVEYLRIGDARNRHSFAANLPWLIERYGATRLERMEADEWRVEQALDEAFAASALPHATVSAEHFLLERADAVKRMEKKVPRMEFFYRELRRRDGILLEPDGSPRGGRWNYDAENREKWPGDPPAPAWPWHRHDLGALWEEIVAAGVQTMGEPSAEAFGWPLSRREAQAWLRDFVAHRLPHFGRFQDAISGASPTLFHAGLSFALNLKMLHPREVIDAALEAFERGEVELAATEGFVRQILGWREYVRAIYWARMPGYATLNALGAERPLPRWYWDADTKMACLRAAIGQSLELGYAHHIQRLMVTGNFALLAGCDPDEVDRWYLGIYVDAFEWVELPNTRGMSQFADGGVLGSKPYSGSAAYVNRQSDHCKGCHYRHTLRHGERACPLNSLYWHFHARHRERFARNPRLAMAYRSWERMDADERAATLAQAETYLADLDAL</sequence>
<accession>A0A160MWL5</accession>
<gene>
    <name evidence="1" type="ORF">ATSB10_00160</name>
</gene>
<dbReference type="EMBL" id="CP014841">
    <property type="protein sequence ID" value="AND67470.1"/>
    <property type="molecule type" value="Genomic_DNA"/>
</dbReference>
<dbReference type="InterPro" id="IPR036134">
    <property type="entry name" value="Crypto/Photolyase_FAD-like_sf"/>
</dbReference>
<dbReference type="PANTHER" id="PTHR38657">
    <property type="entry name" value="SLR1343 PROTEIN"/>
    <property type="match status" value="1"/>
</dbReference>
<dbReference type="InterPro" id="IPR007357">
    <property type="entry name" value="PhrB-like"/>
</dbReference>
<evidence type="ECO:0000313" key="1">
    <source>
        <dbReference type="EMBL" id="AND67470.1"/>
    </source>
</evidence>
<evidence type="ECO:0008006" key="3">
    <source>
        <dbReference type="Google" id="ProtNLM"/>
    </source>
</evidence>
<dbReference type="InterPro" id="IPR014729">
    <property type="entry name" value="Rossmann-like_a/b/a_fold"/>
</dbReference>
<name>A0A160MWL5_9GAMM</name>
<protein>
    <recommendedName>
        <fullName evidence="3">Deoxyribodipyrimidine photolyase</fullName>
    </recommendedName>
</protein>
<dbReference type="Gene3D" id="1.25.40.80">
    <property type="match status" value="1"/>
</dbReference>
<dbReference type="RefSeq" id="WP_063669866.1">
    <property type="nucleotide sequence ID" value="NZ_CP014841.1"/>
</dbReference>
<dbReference type="Pfam" id="PF04244">
    <property type="entry name" value="DPRP"/>
    <property type="match status" value="1"/>
</dbReference>
<dbReference type="SUPFAM" id="SSF48173">
    <property type="entry name" value="Cryptochrome/photolyase FAD-binding domain"/>
    <property type="match status" value="1"/>
</dbReference>
<dbReference type="Gene3D" id="1.10.10.1710">
    <property type="entry name" value="Deoxyribodipyrimidine photolyase-related"/>
    <property type="match status" value="1"/>
</dbReference>
<reference evidence="1 2" key="1">
    <citation type="submission" date="2016-02" db="EMBL/GenBank/DDBJ databases">
        <title>Complete genome sequencing and analysis of ATSB10, Dyella thiooxydans isolated from rhizosphere soil of sunflower (Helianthus annuus L.).</title>
        <authorList>
            <person name="Lee Y."/>
            <person name="Hwangbo K."/>
            <person name="Chung H."/>
            <person name="Yoo J."/>
            <person name="Kim K.Y."/>
            <person name="Sa T.M."/>
            <person name="Um Y."/>
            <person name="Madhaiyan M."/>
        </authorList>
    </citation>
    <scope>NUCLEOTIDE SEQUENCE [LARGE SCALE GENOMIC DNA]</scope>
    <source>
        <strain evidence="1 2">ATSB10</strain>
    </source>
</reference>
<dbReference type="STRING" id="445710.ATSB10_00160"/>
<dbReference type="Gene3D" id="1.10.579.10">
    <property type="entry name" value="DNA Cyclobutane Dipyrimidine Photolyase, subunit A, domain 3"/>
    <property type="match status" value="1"/>
</dbReference>
<evidence type="ECO:0000313" key="2">
    <source>
        <dbReference type="Proteomes" id="UP000077255"/>
    </source>
</evidence>
<dbReference type="KEGG" id="dtx:ATSB10_00160"/>
<dbReference type="OrthoDB" id="5288100at2"/>